<dbReference type="SUPFAM" id="SSF50494">
    <property type="entry name" value="Trypsin-like serine proteases"/>
    <property type="match status" value="1"/>
</dbReference>
<keyword evidence="2" id="KW-0378">Hydrolase</keyword>
<feature type="chain" id="PRO_5007601967" description="PDZ domain-containing protein" evidence="3">
    <location>
        <begin position="24"/>
        <end position="328"/>
    </location>
</feature>
<dbReference type="GO" id="GO:0004252">
    <property type="term" value="F:serine-type endopeptidase activity"/>
    <property type="evidence" value="ECO:0007669"/>
    <property type="project" value="InterPro"/>
</dbReference>
<dbReference type="InterPro" id="IPR051201">
    <property type="entry name" value="Chloro_Bact_Ser_Proteases"/>
</dbReference>
<keyword evidence="6" id="KW-1185">Reference proteome</keyword>
<keyword evidence="1" id="KW-0645">Protease</keyword>
<feature type="signal peptide" evidence="3">
    <location>
        <begin position="1"/>
        <end position="23"/>
    </location>
</feature>
<dbReference type="Pfam" id="PF13180">
    <property type="entry name" value="PDZ_2"/>
    <property type="match status" value="1"/>
</dbReference>
<evidence type="ECO:0000313" key="5">
    <source>
        <dbReference type="EMBL" id="KZD03346.1"/>
    </source>
</evidence>
<dbReference type="SMART" id="SM00228">
    <property type="entry name" value="PDZ"/>
    <property type="match status" value="1"/>
</dbReference>
<dbReference type="Proteomes" id="UP000076400">
    <property type="component" value="Unassembled WGS sequence"/>
</dbReference>
<dbReference type="GO" id="GO:0006508">
    <property type="term" value="P:proteolysis"/>
    <property type="evidence" value="ECO:0007669"/>
    <property type="project" value="UniProtKB-KW"/>
</dbReference>
<dbReference type="PROSITE" id="PS50106">
    <property type="entry name" value="PDZ"/>
    <property type="match status" value="1"/>
</dbReference>
<dbReference type="Gene3D" id="2.30.42.10">
    <property type="match status" value="1"/>
</dbReference>
<evidence type="ECO:0000256" key="3">
    <source>
        <dbReference type="SAM" id="SignalP"/>
    </source>
</evidence>
<name>A0A154VPX0_9PROT</name>
<dbReference type="PANTHER" id="PTHR43343">
    <property type="entry name" value="PEPTIDASE S12"/>
    <property type="match status" value="1"/>
</dbReference>
<dbReference type="InterPro" id="IPR009003">
    <property type="entry name" value="Peptidase_S1_PA"/>
</dbReference>
<protein>
    <recommendedName>
        <fullName evidence="4">PDZ domain-containing protein</fullName>
    </recommendedName>
</protein>
<dbReference type="Gene3D" id="2.40.10.120">
    <property type="match status" value="1"/>
</dbReference>
<dbReference type="RefSeq" id="WP_067559121.1">
    <property type="nucleotide sequence ID" value="NZ_LPXN01000147.1"/>
</dbReference>
<dbReference type="AlphaFoldDB" id="A0A154VPX0"/>
<keyword evidence="3" id="KW-0732">Signal</keyword>
<evidence type="ECO:0000313" key="6">
    <source>
        <dbReference type="Proteomes" id="UP000076400"/>
    </source>
</evidence>
<gene>
    <name evidence="5" type="ORF">AUP43_13130</name>
</gene>
<dbReference type="InterPro" id="IPR001940">
    <property type="entry name" value="Peptidase_S1C"/>
</dbReference>
<evidence type="ECO:0000256" key="2">
    <source>
        <dbReference type="ARBA" id="ARBA00022801"/>
    </source>
</evidence>
<dbReference type="PRINTS" id="PR00834">
    <property type="entry name" value="PROTEASES2C"/>
</dbReference>
<dbReference type="Pfam" id="PF13365">
    <property type="entry name" value="Trypsin_2"/>
    <property type="match status" value="1"/>
</dbReference>
<proteinExistence type="predicted"/>
<reference evidence="5 6" key="1">
    <citation type="submission" date="2015-12" db="EMBL/GenBank/DDBJ databases">
        <title>Genome sequence of Oceanibaculum pacificum MCCC 1A02656.</title>
        <authorList>
            <person name="Lu L."/>
            <person name="Lai Q."/>
            <person name="Shao Z."/>
            <person name="Qian P."/>
        </authorList>
    </citation>
    <scope>NUCLEOTIDE SEQUENCE [LARGE SCALE GENOMIC DNA]</scope>
    <source>
        <strain evidence="5 6">MCCC 1A02656</strain>
    </source>
</reference>
<feature type="domain" description="PDZ" evidence="4">
    <location>
        <begin position="223"/>
        <end position="293"/>
    </location>
</feature>
<dbReference type="STRING" id="580166.AUP43_13130"/>
<organism evidence="5 6">
    <name type="scientific">Oceanibaculum pacificum</name>
    <dbReference type="NCBI Taxonomy" id="580166"/>
    <lineage>
        <taxon>Bacteria</taxon>
        <taxon>Pseudomonadati</taxon>
        <taxon>Pseudomonadota</taxon>
        <taxon>Alphaproteobacteria</taxon>
        <taxon>Rhodospirillales</taxon>
        <taxon>Oceanibaculaceae</taxon>
        <taxon>Oceanibaculum</taxon>
    </lineage>
</organism>
<dbReference type="PANTHER" id="PTHR43343:SF3">
    <property type="entry name" value="PROTEASE DO-LIKE 8, CHLOROPLASTIC"/>
    <property type="match status" value="1"/>
</dbReference>
<dbReference type="OrthoDB" id="7296822at2"/>
<comment type="caution">
    <text evidence="5">The sequence shown here is derived from an EMBL/GenBank/DDBJ whole genome shotgun (WGS) entry which is preliminary data.</text>
</comment>
<evidence type="ECO:0000259" key="4">
    <source>
        <dbReference type="PROSITE" id="PS50106"/>
    </source>
</evidence>
<dbReference type="InterPro" id="IPR036034">
    <property type="entry name" value="PDZ_sf"/>
</dbReference>
<sequence>MTRFPLTLILLLFAAATPLSAKAATDDLLAAIVQVKAQVPADSRTAESLGQERLGNGVVIGPNGLVLTIGYIVLEADRVTLTKSNGTSVPAQLVAYDHDTGFGLVRAASDLGVTPMELGDSTLLTEKDRVLIAGYGGAAAARPAYVVSRRTYAGYWEYLLENAVFTSPPYESFAGAALIDASGRLAGIGSLIVPDALSGPGGAIIPGNMFVPVEALKPILERMIATGRASDTPKPWIGVQLDAVRGHLFVRRVSPDSPAALAGLKPDDLVLGVGDTPTATLAQFYRALWAAGNPGDIATIRVLDGMAARAVEVRTGDRYRYLKLNRTY</sequence>
<dbReference type="EMBL" id="LPXN01000147">
    <property type="protein sequence ID" value="KZD03346.1"/>
    <property type="molecule type" value="Genomic_DNA"/>
</dbReference>
<accession>A0A154VPX0</accession>
<dbReference type="SUPFAM" id="SSF50156">
    <property type="entry name" value="PDZ domain-like"/>
    <property type="match status" value="1"/>
</dbReference>
<evidence type="ECO:0000256" key="1">
    <source>
        <dbReference type="ARBA" id="ARBA00022670"/>
    </source>
</evidence>
<dbReference type="InterPro" id="IPR001478">
    <property type="entry name" value="PDZ"/>
</dbReference>